<name>A0A2S5GHE0_9BACL</name>
<proteinExistence type="inferred from homology"/>
<evidence type="ECO:0000259" key="2">
    <source>
        <dbReference type="Pfam" id="PF01464"/>
    </source>
</evidence>
<protein>
    <submittedName>
        <fullName evidence="3">Lytic transglycosylase</fullName>
    </submittedName>
</protein>
<comment type="similarity">
    <text evidence="1">Belongs to the transglycosylase Slt family.</text>
</comment>
<dbReference type="GO" id="GO:0008933">
    <property type="term" value="F:peptidoglycan lytic transglycosylase activity"/>
    <property type="evidence" value="ECO:0007669"/>
    <property type="project" value="InterPro"/>
</dbReference>
<organism evidence="3 4">
    <name type="scientific">Jeotgalibacillus proteolyticus</name>
    <dbReference type="NCBI Taxonomy" id="2082395"/>
    <lineage>
        <taxon>Bacteria</taxon>
        <taxon>Bacillati</taxon>
        <taxon>Bacillota</taxon>
        <taxon>Bacilli</taxon>
        <taxon>Bacillales</taxon>
        <taxon>Caryophanaceae</taxon>
        <taxon>Jeotgalibacillus</taxon>
    </lineage>
</organism>
<dbReference type="OrthoDB" id="9815002at2"/>
<comment type="caution">
    <text evidence="3">The sequence shown here is derived from an EMBL/GenBank/DDBJ whole genome shotgun (WGS) entry which is preliminary data.</text>
</comment>
<dbReference type="InterPro" id="IPR008258">
    <property type="entry name" value="Transglycosylase_SLT_dom_1"/>
</dbReference>
<dbReference type="InterPro" id="IPR000189">
    <property type="entry name" value="Transglyc_AS"/>
</dbReference>
<keyword evidence="4" id="KW-1185">Reference proteome</keyword>
<reference evidence="3 4" key="1">
    <citation type="submission" date="2018-02" db="EMBL/GenBank/DDBJ databases">
        <title>Jeotgalibacillus proteolyticum sp. nov. a protease producing bacterium isolated from ocean sediments of Laizhou Bay.</title>
        <authorList>
            <person name="Li Y."/>
        </authorList>
    </citation>
    <scope>NUCLEOTIDE SEQUENCE [LARGE SCALE GENOMIC DNA]</scope>
    <source>
        <strain evidence="3 4">22-7</strain>
    </source>
</reference>
<dbReference type="AlphaFoldDB" id="A0A2S5GHE0"/>
<dbReference type="EMBL" id="PREZ01000001">
    <property type="protein sequence ID" value="PPA72321.1"/>
    <property type="molecule type" value="Genomic_DNA"/>
</dbReference>
<gene>
    <name evidence="3" type="ORF">C4B60_02800</name>
</gene>
<sequence length="220" mass="24029">MNVDSLKKLMDVQAMQTLGSRSSEISQEQQQLFTGFMQQSLNMLSNPNQLGAVAQLLAENESAIESLQMPEALTGFPLHTAAANDSVSSPETKTGSPTIDNLISTASSKYGVPEKLIRSVIKHESNFNPEAVSHAGASGLMQLMPGTAKWLGVKNIFDPKENIEAGTRYLRDMMNRYNQNPNLALAAYNAGPGNVDKYKGIPPFKETQQYVKKVMNSYNA</sequence>
<evidence type="ECO:0000313" key="4">
    <source>
        <dbReference type="Proteomes" id="UP000239047"/>
    </source>
</evidence>
<evidence type="ECO:0000256" key="1">
    <source>
        <dbReference type="ARBA" id="ARBA00007734"/>
    </source>
</evidence>
<dbReference type="PROSITE" id="PS00922">
    <property type="entry name" value="TRANSGLYCOSYLASE"/>
    <property type="match status" value="1"/>
</dbReference>
<dbReference type="Pfam" id="PF01464">
    <property type="entry name" value="SLT"/>
    <property type="match status" value="1"/>
</dbReference>
<dbReference type="SUPFAM" id="SSF53955">
    <property type="entry name" value="Lysozyme-like"/>
    <property type="match status" value="1"/>
</dbReference>
<accession>A0A2S5GHE0</accession>
<feature type="domain" description="Transglycosylase SLT" evidence="2">
    <location>
        <begin position="102"/>
        <end position="210"/>
    </location>
</feature>
<dbReference type="GO" id="GO:0016020">
    <property type="term" value="C:membrane"/>
    <property type="evidence" value="ECO:0007669"/>
    <property type="project" value="InterPro"/>
</dbReference>
<dbReference type="InterPro" id="IPR023346">
    <property type="entry name" value="Lysozyme-like_dom_sf"/>
</dbReference>
<dbReference type="PANTHER" id="PTHR37423:SF2">
    <property type="entry name" value="MEMBRANE-BOUND LYTIC MUREIN TRANSGLYCOSYLASE C"/>
    <property type="match status" value="1"/>
</dbReference>
<dbReference type="GO" id="GO:0000270">
    <property type="term" value="P:peptidoglycan metabolic process"/>
    <property type="evidence" value="ECO:0007669"/>
    <property type="project" value="InterPro"/>
</dbReference>
<dbReference type="Proteomes" id="UP000239047">
    <property type="component" value="Unassembled WGS sequence"/>
</dbReference>
<evidence type="ECO:0000313" key="3">
    <source>
        <dbReference type="EMBL" id="PPA72321.1"/>
    </source>
</evidence>
<dbReference type="CDD" id="cd00254">
    <property type="entry name" value="LT-like"/>
    <property type="match status" value="1"/>
</dbReference>
<dbReference type="PANTHER" id="PTHR37423">
    <property type="entry name" value="SOLUBLE LYTIC MUREIN TRANSGLYCOSYLASE-RELATED"/>
    <property type="match status" value="1"/>
</dbReference>
<dbReference type="Gene3D" id="1.10.530.10">
    <property type="match status" value="1"/>
</dbReference>
<dbReference type="RefSeq" id="WP_104056471.1">
    <property type="nucleotide sequence ID" value="NZ_PREZ01000001.1"/>
</dbReference>